<feature type="domain" description="Helicase C-terminal" evidence="6">
    <location>
        <begin position="388"/>
        <end position="575"/>
    </location>
</feature>
<evidence type="ECO:0000259" key="6">
    <source>
        <dbReference type="PROSITE" id="PS51194"/>
    </source>
</evidence>
<evidence type="ECO:0000313" key="7">
    <source>
        <dbReference type="EMBL" id="MFC6954766.1"/>
    </source>
</evidence>
<dbReference type="GO" id="GO:0016787">
    <property type="term" value="F:hydrolase activity"/>
    <property type="evidence" value="ECO:0007669"/>
    <property type="project" value="UniProtKB-KW"/>
</dbReference>
<dbReference type="InterPro" id="IPR014001">
    <property type="entry name" value="Helicase_ATP-bd"/>
</dbReference>
<dbReference type="SUPFAM" id="SSF52540">
    <property type="entry name" value="P-loop containing nucleoside triphosphate hydrolases"/>
    <property type="match status" value="1"/>
</dbReference>
<dbReference type="InterPro" id="IPR050474">
    <property type="entry name" value="Hel308_SKI2-like"/>
</dbReference>
<keyword evidence="4" id="KW-0067">ATP-binding</keyword>
<keyword evidence="3 7" id="KW-0347">Helicase</keyword>
<dbReference type="EMBL" id="JBHSXN010000004">
    <property type="protein sequence ID" value="MFC6954766.1"/>
    <property type="molecule type" value="Genomic_DNA"/>
</dbReference>
<dbReference type="InterPro" id="IPR011545">
    <property type="entry name" value="DEAD/DEAH_box_helicase_dom"/>
</dbReference>
<reference evidence="7 8" key="1">
    <citation type="journal article" date="2019" name="Int. J. Syst. Evol. Microbiol.">
        <title>The Global Catalogue of Microorganisms (GCM) 10K type strain sequencing project: providing services to taxonomists for standard genome sequencing and annotation.</title>
        <authorList>
            <consortium name="The Broad Institute Genomics Platform"/>
            <consortium name="The Broad Institute Genome Sequencing Center for Infectious Disease"/>
            <person name="Wu L."/>
            <person name="Ma J."/>
        </authorList>
    </citation>
    <scope>NUCLEOTIDE SEQUENCE [LARGE SCALE GENOMIC DNA]</scope>
    <source>
        <strain evidence="7 8">GX26</strain>
    </source>
</reference>
<keyword evidence="2" id="KW-0378">Hydrolase</keyword>
<dbReference type="InterPro" id="IPR001650">
    <property type="entry name" value="Helicase_C-like"/>
</dbReference>
<organism evidence="7 8">
    <name type="scientific">Halorubellus litoreus</name>
    <dbReference type="NCBI Taxonomy" id="755308"/>
    <lineage>
        <taxon>Archaea</taxon>
        <taxon>Methanobacteriati</taxon>
        <taxon>Methanobacteriota</taxon>
        <taxon>Stenosarchaea group</taxon>
        <taxon>Halobacteria</taxon>
        <taxon>Halobacteriales</taxon>
        <taxon>Halorubellaceae</taxon>
        <taxon>Halorubellus</taxon>
    </lineage>
</organism>
<evidence type="ECO:0000256" key="1">
    <source>
        <dbReference type="ARBA" id="ARBA00022741"/>
    </source>
</evidence>
<keyword evidence="8" id="KW-1185">Reference proteome</keyword>
<dbReference type="PANTHER" id="PTHR47961:SF6">
    <property type="entry name" value="DNA-DIRECTED DNA POLYMERASE"/>
    <property type="match status" value="1"/>
</dbReference>
<dbReference type="PROSITE" id="PS51194">
    <property type="entry name" value="HELICASE_CTER"/>
    <property type="match status" value="1"/>
</dbReference>
<dbReference type="GO" id="GO:0005524">
    <property type="term" value="F:ATP binding"/>
    <property type="evidence" value="ECO:0007669"/>
    <property type="project" value="UniProtKB-KW"/>
</dbReference>
<dbReference type="Pfam" id="PF00270">
    <property type="entry name" value="DEAD"/>
    <property type="match status" value="1"/>
</dbReference>
<feature type="domain" description="Helicase ATP-binding" evidence="5">
    <location>
        <begin position="162"/>
        <end position="331"/>
    </location>
</feature>
<dbReference type="RefSeq" id="WP_336351709.1">
    <property type="nucleotide sequence ID" value="NZ_JAZAQL010000004.1"/>
</dbReference>
<sequence length="860" mass="97807">MSEQPEISEIEFFNDCLDALAVDLVKDDLDVGSHRYMWGNPSWQSNPSEEEIRKSAWIASVLASSQDDEDIKKALAFGILSYLNHKDGEKEQLYEKYLYVILSRVGNLPAFDNVDTEDEKQDYESALISSLDSVLGLELATNKKDSEIRDGWILSRFQKEIYEYLQDGKNVAISGPTSAGKSFILRRYIEHKVESQEEFEGIYVVPTRALISEVSRKLSNLHEDISVRTGAHFSQDPDAEEDEESHTFLVVTPERCRKLVDPEVRNKISPDLVFLDEVQNVEDEERGVLFEGIVNSLAEFYPSAQIVAAGPYLENPGETLKSLTNKRVKEVKSAFTPVLQLKVSLKFVSQPSSSNRQMKVNIHSPSGEQRQLEVPEPENLTFSDVKSSKTQAIPEILEEFGAGSKNLVYSGRKDYAERRAKAIAENKQKRSLSPDLEGLKDFLARTIHEDYSLIYCLERGIAFHHGMVPKIAREEIEEIYSNTDELDTIVTTPTLMQGVNLPAEKIFLVGAKRGKEDLTGFEFNNLIGRVGRVDTKLYGAIYCIEAEDEWADDKLEEAGEKEVESATSKAVSDSEELIDALRQKDLSSVEEASVKYTTILLRGRYLKEPGSVDKYLEEKGMDKNDRSEAKEALSESLAEIDIPEELLRKNPTVDPISQNELYESVRDDPESWVVGETQYQMDWERLRYLARKLNSIFKFTNDSEEGVSPEHVETGYKGLVPITVYANQWLQGSTYQAMIKSRQEADAVPDEDINKSIREVMKMVDKDICFVLVKYFGVLTTILEEVEYEFPDWMVQLDKMLEMGSKNFAELRLMSEGVDRSVAVDLVFPQGTTDPIQYLRENRRGFAPFIRRHLEKQNIL</sequence>
<evidence type="ECO:0000259" key="5">
    <source>
        <dbReference type="PROSITE" id="PS51192"/>
    </source>
</evidence>
<dbReference type="Proteomes" id="UP001596395">
    <property type="component" value="Unassembled WGS sequence"/>
</dbReference>
<proteinExistence type="predicted"/>
<dbReference type="Gene3D" id="3.40.50.300">
    <property type="entry name" value="P-loop containing nucleotide triphosphate hydrolases"/>
    <property type="match status" value="2"/>
</dbReference>
<dbReference type="GO" id="GO:0004386">
    <property type="term" value="F:helicase activity"/>
    <property type="evidence" value="ECO:0007669"/>
    <property type="project" value="UniProtKB-KW"/>
</dbReference>
<dbReference type="InterPro" id="IPR027417">
    <property type="entry name" value="P-loop_NTPase"/>
</dbReference>
<dbReference type="SMART" id="SM00490">
    <property type="entry name" value="HELICc"/>
    <property type="match status" value="1"/>
</dbReference>
<name>A0ABD5VPG3_9EURY</name>
<accession>A0ABD5VPG3</accession>
<protein>
    <submittedName>
        <fullName evidence="7">DEAD/DEAH box helicase</fullName>
    </submittedName>
</protein>
<evidence type="ECO:0000256" key="3">
    <source>
        <dbReference type="ARBA" id="ARBA00022806"/>
    </source>
</evidence>
<dbReference type="PROSITE" id="PS51192">
    <property type="entry name" value="HELICASE_ATP_BIND_1"/>
    <property type="match status" value="1"/>
</dbReference>
<dbReference type="AlphaFoldDB" id="A0ABD5VPG3"/>
<evidence type="ECO:0000256" key="2">
    <source>
        <dbReference type="ARBA" id="ARBA00022801"/>
    </source>
</evidence>
<dbReference type="GO" id="GO:0140097">
    <property type="term" value="F:catalytic activity, acting on DNA"/>
    <property type="evidence" value="ECO:0007669"/>
    <property type="project" value="UniProtKB-ARBA"/>
</dbReference>
<comment type="caution">
    <text evidence="7">The sequence shown here is derived from an EMBL/GenBank/DDBJ whole genome shotgun (WGS) entry which is preliminary data.</text>
</comment>
<gene>
    <name evidence="7" type="ORF">ACFQGB_18010</name>
</gene>
<evidence type="ECO:0000313" key="8">
    <source>
        <dbReference type="Proteomes" id="UP001596395"/>
    </source>
</evidence>
<keyword evidence="1" id="KW-0547">Nucleotide-binding</keyword>
<evidence type="ECO:0000256" key="4">
    <source>
        <dbReference type="ARBA" id="ARBA00022840"/>
    </source>
</evidence>
<dbReference type="SMART" id="SM00487">
    <property type="entry name" value="DEXDc"/>
    <property type="match status" value="1"/>
</dbReference>
<dbReference type="PANTHER" id="PTHR47961">
    <property type="entry name" value="DNA POLYMERASE THETA, PUTATIVE (AFU_ORTHOLOGUE AFUA_1G05260)-RELATED"/>
    <property type="match status" value="1"/>
</dbReference>